<evidence type="ECO:0000313" key="1">
    <source>
        <dbReference type="EMBL" id="MDP8567374.1"/>
    </source>
</evidence>
<name>A0ABT9JSB2_9PROT</name>
<reference evidence="2" key="1">
    <citation type="journal article" date="2019" name="Int. J. Syst. Evol. Microbiol.">
        <title>The Global Catalogue of Microorganisms (GCM) 10K type strain sequencing project: providing services to taxonomists for standard genome sequencing and annotation.</title>
        <authorList>
            <consortium name="The Broad Institute Genomics Platform"/>
            <consortium name="The Broad Institute Genome Sequencing Center for Infectious Disease"/>
            <person name="Wu L."/>
            <person name="Ma J."/>
        </authorList>
    </citation>
    <scope>NUCLEOTIDE SEQUENCE [LARGE SCALE GENOMIC DNA]</scope>
    <source>
        <strain evidence="2">VKM B-3159</strain>
    </source>
</reference>
<gene>
    <name evidence="1" type="ORF">Q9291_05895</name>
</gene>
<comment type="caution">
    <text evidence="1">The sequence shown here is derived from an EMBL/GenBank/DDBJ whole genome shotgun (WGS) entry which is preliminary data.</text>
</comment>
<dbReference type="InterPro" id="IPR015018">
    <property type="entry name" value="DUF1905"/>
</dbReference>
<protein>
    <submittedName>
        <fullName evidence="1">DUF1905 domain-containing protein</fullName>
    </submittedName>
</protein>
<evidence type="ECO:0000313" key="2">
    <source>
        <dbReference type="Proteomes" id="UP001225906"/>
    </source>
</evidence>
<organism evidence="1 2">
    <name type="scientific">Methylophilus aquaticus</name>
    <dbReference type="NCBI Taxonomy" id="1971610"/>
    <lineage>
        <taxon>Bacteria</taxon>
        <taxon>Pseudomonadati</taxon>
        <taxon>Pseudomonadota</taxon>
        <taxon>Betaproteobacteria</taxon>
        <taxon>Nitrosomonadales</taxon>
        <taxon>Methylophilaceae</taxon>
        <taxon>Methylophilus</taxon>
    </lineage>
</organism>
<proteinExistence type="predicted"/>
<dbReference type="SUPFAM" id="SSF141694">
    <property type="entry name" value="AF2212/PG0164-like"/>
    <property type="match status" value="1"/>
</dbReference>
<sequence length="113" mass="12902">MDGLDYVFTDVVKLWQGSSRWYYVSLPVEMSNEVLTLSKYHQVKRRGWGAIKVQAHILGTASKQPLREQVVWQTSIFPAFKNGLYQLFLKADVRKLSGIGVADAVTVQLRLIF</sequence>
<dbReference type="Pfam" id="PF08922">
    <property type="entry name" value="DUF1905"/>
    <property type="match status" value="1"/>
</dbReference>
<accession>A0ABT9JSB2</accession>
<dbReference type="RefSeq" id="WP_306389098.1">
    <property type="nucleotide sequence ID" value="NZ_JAVCAP010000012.1"/>
</dbReference>
<dbReference type="Gene3D" id="2.40.30.100">
    <property type="entry name" value="AF2212/PG0164-like"/>
    <property type="match status" value="1"/>
</dbReference>
<keyword evidence="2" id="KW-1185">Reference proteome</keyword>
<dbReference type="EMBL" id="JAVCAP010000012">
    <property type="protein sequence ID" value="MDP8567374.1"/>
    <property type="molecule type" value="Genomic_DNA"/>
</dbReference>
<dbReference type="Proteomes" id="UP001225906">
    <property type="component" value="Unassembled WGS sequence"/>
</dbReference>
<dbReference type="InterPro" id="IPR037079">
    <property type="entry name" value="AF2212/PG0164-like_sf"/>
</dbReference>